<evidence type="ECO:0000256" key="1">
    <source>
        <dbReference type="SAM" id="MobiDB-lite"/>
    </source>
</evidence>
<dbReference type="OrthoDB" id="3201966at2"/>
<keyword evidence="3" id="KW-1185">Reference proteome</keyword>
<evidence type="ECO:0000313" key="2">
    <source>
        <dbReference type="EMBL" id="KWX02896.1"/>
    </source>
</evidence>
<name>A0A132MYU6_9ACTN</name>
<dbReference type="STRING" id="1469144.LI90_3945"/>
<dbReference type="PANTHER" id="PTHR32387:SF0">
    <property type="entry name" value="PROTEIN NO VEIN"/>
    <property type="match status" value="1"/>
</dbReference>
<organism evidence="2 3">
    <name type="scientific">Carbonactinospora thermoautotrophica</name>
    <dbReference type="NCBI Taxonomy" id="1469144"/>
    <lineage>
        <taxon>Bacteria</taxon>
        <taxon>Bacillati</taxon>
        <taxon>Actinomycetota</taxon>
        <taxon>Actinomycetes</taxon>
        <taxon>Kitasatosporales</taxon>
        <taxon>Carbonactinosporaceae</taxon>
        <taxon>Carbonactinospora</taxon>
    </lineage>
</organism>
<evidence type="ECO:0000313" key="3">
    <source>
        <dbReference type="Proteomes" id="UP000070188"/>
    </source>
</evidence>
<gene>
    <name evidence="2" type="ORF">LI90_3945</name>
</gene>
<comment type="caution">
    <text evidence="2">The sequence shown here is derived from an EMBL/GenBank/DDBJ whole genome shotgun (WGS) entry which is preliminary data.</text>
</comment>
<dbReference type="PATRIC" id="fig|1469144.10.peg.4226"/>
<proteinExistence type="predicted"/>
<dbReference type="InterPro" id="IPR036890">
    <property type="entry name" value="HATPase_C_sf"/>
</dbReference>
<accession>A0A132MYU6</accession>
<protein>
    <recommendedName>
        <fullName evidence="4">Molecular chaperone Hsp90</fullName>
    </recommendedName>
</protein>
<sequence length="1023" mass="110027">MSEDVFGTAALRARVLQAWAASTSRFREDANAEEDLALGGYRDRLVIELAQNAADAAARARVPGRLRFTLKSGALAAANTGAPLDAAGVESLSTLRASAKRDEPGTVGRFGVGFSAVLAVTDEPAIISRHGGVRWSLPDARDLVQQVPALREELIRREGRVPVLRLPFPAEGTPPEGYDTVVVLPLRDAQADALARRLLAEIDAALLLALPQLAELVIEVDGQVRTLRADWRSHPEADYPELPWEPPAFSEVVVVESADGGEQRTTWRLARIGGELDPWLLADRPTEERLRPYWSVTWAVPVDEDGAPVSPPESTPRVVHAPTPTDEPLGLPALLLASFPLDPTRRHVAPGPLREFLVERAAETYAALLRHLRPTPALLSLVPGPVARGELDAEIRRAIVARLPETPFLPPAPVAAPAEEAGDVEEAGAEVRLRPRDALVIEGAGADLVRVLAPVLPGLVPAGWDHPALTTAGVRRAPLAEVIELLADLRREPAWWRELYAALEGADPEALASLPVPLADGRLARRPHRLLLAVEGVDPATLAPLRLRIVHPEAAHPLLERLGAVRATPRAVLADPDVRAAVAHSDEAEDPLEIAEAVLGLVRAADLAPGEEPWLADLTLRDAAGEYAAAGELMLPGSPIEKVVEPGALGLVDPGLVERWGEAVLEAVGVLRVFALVRDHDVVLDPDLCDHDLDAEDEWVAALLDALPAGDVPPTLPEFIAVRDLDLVARHAWPDALRLLAAPPLRAALTEPARVLLPDGRTRDLPSYTAWWLRGQPILDGQRPGELHLGVDPLLAGLYDEVSVDLDDEVLRALGVRTTLADLLAEAGGPDSLLARLADPARNVSRQQLRALYTALAGVEPERVQPPERLRALVGGVPAVVPAEEVTVVDAPDLLPLLESRPLIVVPAEAAGDLADLLALPLTSELVPGRVTSEGVPTPVPDAVRELLPDGPTEYVEHERLVVDGWAELDWRYVDGVVHAASLEGLARGLAWASGRWDRRFEIACLLAEPDLADWLRTERDFE</sequence>
<dbReference type="AlphaFoldDB" id="A0A132MYU6"/>
<dbReference type="PANTHER" id="PTHR32387">
    <property type="entry name" value="WU:FJ29H11"/>
    <property type="match status" value="1"/>
</dbReference>
<dbReference type="EMBL" id="LAXD01000001">
    <property type="protein sequence ID" value="KWX02896.1"/>
    <property type="molecule type" value="Genomic_DNA"/>
</dbReference>
<evidence type="ECO:0008006" key="4">
    <source>
        <dbReference type="Google" id="ProtNLM"/>
    </source>
</evidence>
<reference evidence="3" key="1">
    <citation type="submission" date="2015-04" db="EMBL/GenBank/DDBJ databases">
        <title>Physiological reanalysis, assessment of diazotrophy, and genome sequences of multiple isolates of Streptomyces thermoautotrophicus.</title>
        <authorList>
            <person name="MacKellar D.C."/>
            <person name="Lieber L."/>
            <person name="Norman J."/>
            <person name="Bolger A."/>
            <person name="Tobin C."/>
            <person name="Murray J.W."/>
            <person name="Chang R."/>
            <person name="Ford T."/>
            <person name="Nguyen P.Q."/>
            <person name="Woodward J."/>
            <person name="Permingeat H."/>
            <person name="Joshi N.S."/>
            <person name="Silver P.A."/>
            <person name="Usadel B."/>
            <person name="Rutherford A.W."/>
            <person name="Friesen M."/>
            <person name="Prell J."/>
        </authorList>
    </citation>
    <scope>NUCLEOTIDE SEQUENCE [LARGE SCALE GENOMIC DNA]</scope>
    <source>
        <strain evidence="3">H1</strain>
    </source>
</reference>
<feature type="region of interest" description="Disordered" evidence="1">
    <location>
        <begin position="305"/>
        <end position="325"/>
    </location>
</feature>
<dbReference type="SUPFAM" id="SSF55874">
    <property type="entry name" value="ATPase domain of HSP90 chaperone/DNA topoisomerase II/histidine kinase"/>
    <property type="match status" value="1"/>
</dbReference>
<dbReference type="Proteomes" id="UP000070188">
    <property type="component" value="Unassembled WGS sequence"/>
</dbReference>
<dbReference type="Gene3D" id="3.30.565.10">
    <property type="entry name" value="Histidine kinase-like ATPase, C-terminal domain"/>
    <property type="match status" value="1"/>
</dbReference>
<dbReference type="NCBIfam" id="NF047352">
    <property type="entry name" value="P_loop_sacsin"/>
    <property type="match status" value="1"/>
</dbReference>
<dbReference type="RefSeq" id="WP_066890183.1">
    <property type="nucleotide sequence ID" value="NZ_LAXD01000001.1"/>
</dbReference>
<dbReference type="InterPro" id="IPR052957">
    <property type="entry name" value="Auxin_embryo_med"/>
</dbReference>